<keyword evidence="2" id="KW-1185">Reference proteome</keyword>
<evidence type="ECO:0000313" key="2">
    <source>
        <dbReference type="Proteomes" id="UP001595872"/>
    </source>
</evidence>
<dbReference type="EMBL" id="JBHSIT010000012">
    <property type="protein sequence ID" value="MFC4912502.1"/>
    <property type="molecule type" value="Genomic_DNA"/>
</dbReference>
<comment type="caution">
    <text evidence="1">The sequence shown here is derived from an EMBL/GenBank/DDBJ whole genome shotgun (WGS) entry which is preliminary data.</text>
</comment>
<reference evidence="2" key="1">
    <citation type="journal article" date="2019" name="Int. J. Syst. Evol. Microbiol.">
        <title>The Global Catalogue of Microorganisms (GCM) 10K type strain sequencing project: providing services to taxonomists for standard genome sequencing and annotation.</title>
        <authorList>
            <consortium name="The Broad Institute Genomics Platform"/>
            <consortium name="The Broad Institute Genome Sequencing Center for Infectious Disease"/>
            <person name="Wu L."/>
            <person name="Ma J."/>
        </authorList>
    </citation>
    <scope>NUCLEOTIDE SEQUENCE [LARGE SCALE GENOMIC DNA]</scope>
    <source>
        <strain evidence="2">KLKA75</strain>
    </source>
</reference>
<dbReference type="Proteomes" id="UP001595872">
    <property type="component" value="Unassembled WGS sequence"/>
</dbReference>
<evidence type="ECO:0008006" key="3">
    <source>
        <dbReference type="Google" id="ProtNLM"/>
    </source>
</evidence>
<sequence length="227" mass="23449">MALVVVAAVALAGCGGGGGGGSRGAGGNGRAALALTGYTSDQLKQALLADVSGYQRVGEPDSGEYGTLKGIQNLGQLQRQVVLDKPRCANAAGAHVPVDKSAPAALTSFNRGDGQVVTETLMGMSDEAAQRQLALRVPAECAAFRTRVGTQWSDHRVTEAPGGTIGQGSRTVGVSTISGNSTTKAWYVVLRARHSVATVSLFGPNATRDEAEQLARQAYDRAEHYLP</sequence>
<gene>
    <name evidence="1" type="ORF">ACFPCY_34740</name>
</gene>
<name>A0ABV9UBU7_9ACTN</name>
<protein>
    <recommendedName>
        <fullName evidence="3">Lipoprotein</fullName>
    </recommendedName>
</protein>
<accession>A0ABV9UBU7</accession>
<dbReference type="RefSeq" id="WP_378262474.1">
    <property type="nucleotide sequence ID" value="NZ_JBHSIT010000012.1"/>
</dbReference>
<proteinExistence type="predicted"/>
<organism evidence="1 2">
    <name type="scientific">Actinomadura gamaensis</name>
    <dbReference type="NCBI Taxonomy" id="1763541"/>
    <lineage>
        <taxon>Bacteria</taxon>
        <taxon>Bacillati</taxon>
        <taxon>Actinomycetota</taxon>
        <taxon>Actinomycetes</taxon>
        <taxon>Streptosporangiales</taxon>
        <taxon>Thermomonosporaceae</taxon>
        <taxon>Actinomadura</taxon>
    </lineage>
</organism>
<evidence type="ECO:0000313" key="1">
    <source>
        <dbReference type="EMBL" id="MFC4912502.1"/>
    </source>
</evidence>